<organism evidence="9 10">
    <name type="scientific">Anaeramoeba ignava</name>
    <name type="common">Anaerobic marine amoeba</name>
    <dbReference type="NCBI Taxonomy" id="1746090"/>
    <lineage>
        <taxon>Eukaryota</taxon>
        <taxon>Metamonada</taxon>
        <taxon>Anaeramoebidae</taxon>
        <taxon>Anaeramoeba</taxon>
    </lineage>
</organism>
<accession>A0A9Q0L8M6</accession>
<dbReference type="PANTHER" id="PTHR10218:SF302">
    <property type="entry name" value="GUANINE NUCLEOTIDE-BINDING PROTEIN ALPHA-5 SUBUNIT"/>
    <property type="match status" value="1"/>
</dbReference>
<feature type="binding site" evidence="7">
    <location>
        <begin position="175"/>
        <end position="181"/>
    </location>
    <ligand>
        <name>GTP</name>
        <dbReference type="ChEBI" id="CHEBI:37565"/>
    </ligand>
</feature>
<evidence type="ECO:0000256" key="4">
    <source>
        <dbReference type="ARBA" id="ARBA00022842"/>
    </source>
</evidence>
<name>A0A9Q0L8M6_ANAIG</name>
<dbReference type="GO" id="GO:0007188">
    <property type="term" value="P:adenylate cyclase-modulating G protein-coupled receptor signaling pathway"/>
    <property type="evidence" value="ECO:0007669"/>
    <property type="project" value="TreeGrafter"/>
</dbReference>
<keyword evidence="10" id="KW-1185">Reference proteome</keyword>
<sequence length="357" mass="41841">MGNCCGIEQTEEQKALIERNNIIEKEMKKEKTKQFSRIKILLLGAGESGKSTLFKQMKLLQNGKFSDQDVEYFKPHIYYNCITQMKVLVLAAERLGIPIDNTEIAEKIKEIKATNLEWNDLFTDWIKILWKDPGIQKTYEFKDTNFQLNESSSYFFENIERIGANDYIPTKDDILRVRSRTEQIEQALFKVHDLEFVLIDVGGQRTARRKWIHCFEDATTVIFCASLIDYDQTLREDFSVNRMKESLTLFHEICTSPWFLHSSIVLFLNKKDLLKEKVKKRDPSVFFKDYSGKPNNYQDSYLFIKNKFKKISGLESNSIRPLYIFKTCAIDTENIDKIFKSVSDTIMRSTVKKIDLI</sequence>
<dbReference type="Pfam" id="PF00503">
    <property type="entry name" value="G-alpha"/>
    <property type="match status" value="1"/>
</dbReference>
<keyword evidence="5 7" id="KW-0342">GTP-binding</keyword>
<comment type="caution">
    <text evidence="9">The sequence shown here is derived from an EMBL/GenBank/DDBJ whole genome shotgun (WGS) entry which is preliminary data.</text>
</comment>
<feature type="binding site" evidence="7">
    <location>
        <begin position="200"/>
        <end position="204"/>
    </location>
    <ligand>
        <name>GTP</name>
        <dbReference type="ChEBI" id="CHEBI:37565"/>
    </ligand>
</feature>
<dbReference type="OMA" id="INYGHPD"/>
<feature type="binding site" evidence="7">
    <location>
        <position position="329"/>
    </location>
    <ligand>
        <name>GTP</name>
        <dbReference type="ChEBI" id="CHEBI:37565"/>
    </ligand>
</feature>
<feature type="binding site" evidence="7">
    <location>
        <begin position="269"/>
        <end position="272"/>
    </location>
    <ligand>
        <name>GTP</name>
        <dbReference type="ChEBI" id="CHEBI:37565"/>
    </ligand>
</feature>
<dbReference type="GO" id="GO:0032502">
    <property type="term" value="P:developmental process"/>
    <property type="evidence" value="ECO:0007669"/>
    <property type="project" value="UniProtKB-ARBA"/>
</dbReference>
<dbReference type="SUPFAM" id="SSF47895">
    <property type="entry name" value="Transducin (alpha subunit), insertion domain"/>
    <property type="match status" value="1"/>
</dbReference>
<feature type="binding site" evidence="8">
    <location>
        <position position="51"/>
    </location>
    <ligand>
        <name>Mg(2+)</name>
        <dbReference type="ChEBI" id="CHEBI:18420"/>
    </ligand>
</feature>
<dbReference type="GO" id="GO:0005834">
    <property type="term" value="C:heterotrimeric G-protein complex"/>
    <property type="evidence" value="ECO:0007669"/>
    <property type="project" value="TreeGrafter"/>
</dbReference>
<dbReference type="PROSITE" id="PS51882">
    <property type="entry name" value="G_ALPHA"/>
    <property type="match status" value="1"/>
</dbReference>
<dbReference type="SUPFAM" id="SSF52540">
    <property type="entry name" value="P-loop containing nucleoside triphosphate hydrolases"/>
    <property type="match status" value="1"/>
</dbReference>
<feature type="binding site" evidence="8">
    <location>
        <position position="181"/>
    </location>
    <ligand>
        <name>Mg(2+)</name>
        <dbReference type="ChEBI" id="CHEBI:18420"/>
    </ligand>
</feature>
<evidence type="ECO:0000256" key="7">
    <source>
        <dbReference type="PIRSR" id="PIRSR601019-1"/>
    </source>
</evidence>
<dbReference type="GO" id="GO:0003924">
    <property type="term" value="F:GTPase activity"/>
    <property type="evidence" value="ECO:0007669"/>
    <property type="project" value="InterPro"/>
</dbReference>
<dbReference type="Proteomes" id="UP001149090">
    <property type="component" value="Unassembled WGS sequence"/>
</dbReference>
<gene>
    <name evidence="9" type="ORF">M0811_12345</name>
</gene>
<dbReference type="InterPro" id="IPR011025">
    <property type="entry name" value="GproteinA_insert"/>
</dbReference>
<dbReference type="GO" id="GO:0005525">
    <property type="term" value="F:GTP binding"/>
    <property type="evidence" value="ECO:0007669"/>
    <property type="project" value="UniProtKB-KW"/>
</dbReference>
<reference evidence="9" key="1">
    <citation type="submission" date="2022-10" db="EMBL/GenBank/DDBJ databases">
        <title>Novel sulphate-reducing endosymbionts in the free-living metamonad Anaeramoeba.</title>
        <authorList>
            <person name="Jerlstrom-Hultqvist J."/>
            <person name="Cepicka I."/>
            <person name="Gallot-Lavallee L."/>
            <person name="Salas-Leiva D."/>
            <person name="Curtis B.A."/>
            <person name="Zahonova K."/>
            <person name="Pipaliya S."/>
            <person name="Dacks J."/>
            <person name="Roger A.J."/>
        </authorList>
    </citation>
    <scope>NUCLEOTIDE SEQUENCE</scope>
    <source>
        <strain evidence="9">BMAN</strain>
    </source>
</reference>
<dbReference type="AlphaFoldDB" id="A0A9Q0L8M6"/>
<dbReference type="CDD" id="cd00066">
    <property type="entry name" value="G-alpha"/>
    <property type="match status" value="1"/>
</dbReference>
<dbReference type="InterPro" id="IPR027417">
    <property type="entry name" value="P-loop_NTPase"/>
</dbReference>
<dbReference type="FunFam" id="3.40.50.300:FF:002307">
    <property type="entry name" value="Guanine nucleotide-binding protein G(k) subunit alpha"/>
    <property type="match status" value="1"/>
</dbReference>
<dbReference type="Gene3D" id="1.10.400.10">
    <property type="entry name" value="GI Alpha 1, domain 2-like"/>
    <property type="match status" value="1"/>
</dbReference>
<dbReference type="PRINTS" id="PR00318">
    <property type="entry name" value="GPROTEINA"/>
</dbReference>
<evidence type="ECO:0000256" key="8">
    <source>
        <dbReference type="PIRSR" id="PIRSR601019-2"/>
    </source>
</evidence>
<dbReference type="GO" id="GO:0031683">
    <property type="term" value="F:G-protein beta/gamma-subunit complex binding"/>
    <property type="evidence" value="ECO:0007669"/>
    <property type="project" value="InterPro"/>
</dbReference>
<keyword evidence="3 7" id="KW-0547">Nucleotide-binding</keyword>
<dbReference type="InterPro" id="IPR001019">
    <property type="entry name" value="Gprotein_alpha_su"/>
</dbReference>
<dbReference type="FunFam" id="1.10.400.10:FF:000007">
    <property type="entry name" value="Guanine nucleotide-binding protein subunit alpha"/>
    <property type="match status" value="1"/>
</dbReference>
<evidence type="ECO:0000256" key="3">
    <source>
        <dbReference type="ARBA" id="ARBA00022741"/>
    </source>
</evidence>
<dbReference type="GO" id="GO:0046872">
    <property type="term" value="F:metal ion binding"/>
    <property type="evidence" value="ECO:0007669"/>
    <property type="project" value="UniProtKB-KW"/>
</dbReference>
<dbReference type="SMART" id="SM00275">
    <property type="entry name" value="G_alpha"/>
    <property type="match status" value="1"/>
</dbReference>
<evidence type="ECO:0000313" key="9">
    <source>
        <dbReference type="EMBL" id="KAJ5068362.1"/>
    </source>
</evidence>
<dbReference type="PANTHER" id="PTHR10218">
    <property type="entry name" value="GTP-BINDING PROTEIN ALPHA SUBUNIT"/>
    <property type="match status" value="1"/>
</dbReference>
<evidence type="ECO:0000256" key="2">
    <source>
        <dbReference type="ARBA" id="ARBA00022723"/>
    </source>
</evidence>
<dbReference type="EMBL" id="JAPDFW010000116">
    <property type="protein sequence ID" value="KAJ5068362.1"/>
    <property type="molecule type" value="Genomic_DNA"/>
</dbReference>
<keyword evidence="4 8" id="KW-0460">Magnesium</keyword>
<protein>
    <submittedName>
        <fullName evidence="9">Guanine nucleotide-binding protein g(O) subunit alpha</fullName>
    </submittedName>
</protein>
<evidence type="ECO:0000313" key="10">
    <source>
        <dbReference type="Proteomes" id="UP001149090"/>
    </source>
</evidence>
<evidence type="ECO:0000256" key="5">
    <source>
        <dbReference type="ARBA" id="ARBA00023134"/>
    </source>
</evidence>
<dbReference type="GO" id="GO:0001664">
    <property type="term" value="F:G protein-coupled receptor binding"/>
    <property type="evidence" value="ECO:0007669"/>
    <property type="project" value="TreeGrafter"/>
</dbReference>
<feature type="binding site" evidence="7">
    <location>
        <begin position="47"/>
        <end position="52"/>
    </location>
    <ligand>
        <name>GTP</name>
        <dbReference type="ChEBI" id="CHEBI:37565"/>
    </ligand>
</feature>
<comment type="subunit">
    <text evidence="1">G proteins are composed of 3 units; alpha, beta and gamma. The alpha chain contains the guanine nucleotide binding site.</text>
</comment>
<proteinExistence type="predicted"/>
<evidence type="ECO:0000256" key="6">
    <source>
        <dbReference type="ARBA" id="ARBA00023224"/>
    </source>
</evidence>
<dbReference type="GO" id="GO:0005737">
    <property type="term" value="C:cytoplasm"/>
    <property type="evidence" value="ECO:0007669"/>
    <property type="project" value="TreeGrafter"/>
</dbReference>
<dbReference type="Gene3D" id="3.40.50.300">
    <property type="entry name" value="P-loop containing nucleotide triphosphate hydrolases"/>
    <property type="match status" value="1"/>
</dbReference>
<keyword evidence="2 8" id="KW-0479">Metal-binding</keyword>
<keyword evidence="6" id="KW-0807">Transducer</keyword>
<dbReference type="OrthoDB" id="5817230at2759"/>
<evidence type="ECO:0000256" key="1">
    <source>
        <dbReference type="ARBA" id="ARBA00011356"/>
    </source>
</evidence>